<protein>
    <submittedName>
        <fullName evidence="5">LysR family transcriptional regulator</fullName>
    </submittedName>
</protein>
<comment type="caution">
    <text evidence="5">The sequence shown here is derived from an EMBL/GenBank/DDBJ whole genome shotgun (WGS) entry which is preliminary data.</text>
</comment>
<dbReference type="InterPro" id="IPR036390">
    <property type="entry name" value="WH_DNA-bd_sf"/>
</dbReference>
<evidence type="ECO:0000256" key="1">
    <source>
        <dbReference type="ARBA" id="ARBA00009437"/>
    </source>
</evidence>
<dbReference type="PROSITE" id="PS50931">
    <property type="entry name" value="HTH_LYSR"/>
    <property type="match status" value="1"/>
</dbReference>
<proteinExistence type="inferred from homology"/>
<accession>A0ABU8S3F4</accession>
<dbReference type="SUPFAM" id="SSF53850">
    <property type="entry name" value="Periplasmic binding protein-like II"/>
    <property type="match status" value="1"/>
</dbReference>
<sequence>MKPQRNLSPTDLADLVAVFDTGSMGQAAELNGKSKPAVSITITRLERLLGIAILVRPSWKVQFTREGEALVAKARSVLAEVDSLYNLAGVLATGIEPKIAIAIDHAVPQSMCQSIVSQVTRRFPETEIELLGADGSLGRELLEAGHAHAAVMLDTVLHQSSVQFEWKTIKEIEFADVCTISASFHGDTRPTLPRILLTSDNDHDECSHSPRCITVSNRLLQLALVLDGCGWGRLPLHYIEEHLDAGRLIQFAQAPEIPFHPSLSVARSKAEAGPVAEFLWSVLTDLK</sequence>
<dbReference type="Proteomes" id="UP001361239">
    <property type="component" value="Unassembled WGS sequence"/>
</dbReference>
<gene>
    <name evidence="5" type="ORF">WG901_22815</name>
</gene>
<dbReference type="Pfam" id="PF00126">
    <property type="entry name" value="HTH_1"/>
    <property type="match status" value="1"/>
</dbReference>
<comment type="similarity">
    <text evidence="1">Belongs to the LysR transcriptional regulatory family.</text>
</comment>
<dbReference type="Gene3D" id="1.10.10.10">
    <property type="entry name" value="Winged helix-like DNA-binding domain superfamily/Winged helix DNA-binding domain"/>
    <property type="match status" value="1"/>
</dbReference>
<evidence type="ECO:0000313" key="6">
    <source>
        <dbReference type="Proteomes" id="UP001361239"/>
    </source>
</evidence>
<keyword evidence="6" id="KW-1185">Reference proteome</keyword>
<feature type="domain" description="HTH lysR-type" evidence="4">
    <location>
        <begin position="7"/>
        <end position="64"/>
    </location>
</feature>
<keyword evidence="2" id="KW-0805">Transcription regulation</keyword>
<evidence type="ECO:0000256" key="3">
    <source>
        <dbReference type="ARBA" id="ARBA00023163"/>
    </source>
</evidence>
<evidence type="ECO:0000313" key="5">
    <source>
        <dbReference type="EMBL" id="MEJ5979504.1"/>
    </source>
</evidence>
<dbReference type="Gene3D" id="3.40.190.290">
    <property type="match status" value="1"/>
</dbReference>
<reference evidence="5 6" key="1">
    <citation type="submission" date="2024-03" db="EMBL/GenBank/DDBJ databases">
        <authorList>
            <person name="Jo J.-H."/>
        </authorList>
    </citation>
    <scope>NUCLEOTIDE SEQUENCE [LARGE SCALE GENOMIC DNA]</scope>
    <source>
        <strain evidence="5 6">PS1R-30</strain>
    </source>
</reference>
<dbReference type="PANTHER" id="PTHR30126:SF91">
    <property type="entry name" value="LYSR FAMILY TRANSCRIPTIONAL REGULATOR"/>
    <property type="match status" value="1"/>
</dbReference>
<dbReference type="InterPro" id="IPR000847">
    <property type="entry name" value="LysR_HTH_N"/>
</dbReference>
<dbReference type="RefSeq" id="WP_339589442.1">
    <property type="nucleotide sequence ID" value="NZ_JBBHJZ010000008.1"/>
</dbReference>
<keyword evidence="3" id="KW-0804">Transcription</keyword>
<dbReference type="EMBL" id="JBBHJZ010000008">
    <property type="protein sequence ID" value="MEJ5979504.1"/>
    <property type="molecule type" value="Genomic_DNA"/>
</dbReference>
<evidence type="ECO:0000256" key="2">
    <source>
        <dbReference type="ARBA" id="ARBA00023015"/>
    </source>
</evidence>
<dbReference type="SUPFAM" id="SSF46785">
    <property type="entry name" value="Winged helix' DNA-binding domain"/>
    <property type="match status" value="1"/>
</dbReference>
<name>A0ABU8S3F4_9SPHN</name>
<evidence type="ECO:0000259" key="4">
    <source>
        <dbReference type="PROSITE" id="PS50931"/>
    </source>
</evidence>
<organism evidence="5 6">
    <name type="scientific">Novosphingobium anseongense</name>
    <dbReference type="NCBI Taxonomy" id="3133436"/>
    <lineage>
        <taxon>Bacteria</taxon>
        <taxon>Pseudomonadati</taxon>
        <taxon>Pseudomonadota</taxon>
        <taxon>Alphaproteobacteria</taxon>
        <taxon>Sphingomonadales</taxon>
        <taxon>Sphingomonadaceae</taxon>
        <taxon>Novosphingobium</taxon>
    </lineage>
</organism>
<dbReference type="InterPro" id="IPR036388">
    <property type="entry name" value="WH-like_DNA-bd_sf"/>
</dbReference>
<dbReference type="PANTHER" id="PTHR30126">
    <property type="entry name" value="HTH-TYPE TRANSCRIPTIONAL REGULATOR"/>
    <property type="match status" value="1"/>
</dbReference>